<comment type="similarity">
    <text evidence="1">Belongs to the RelE toxin family.</text>
</comment>
<dbReference type="PANTHER" id="PTHR33755:SF5">
    <property type="entry name" value="TYPE II TOXIN-ANTITOXIN SYSTEM RELE_PARE FAMILY TOXIN"/>
    <property type="match status" value="1"/>
</dbReference>
<reference evidence="3 4" key="1">
    <citation type="journal article" date="2020" name="Front. Microbiol.">
        <title>Single-cell genomics of novel Actinobacteria with the Wood-Ljungdahl pathway discovered in a serpentinizing system.</title>
        <authorList>
            <person name="Merino N."/>
            <person name="Kawai M."/>
            <person name="Boyd E.S."/>
            <person name="Colman D.R."/>
            <person name="McGlynn S.E."/>
            <person name="Nealson K.H."/>
            <person name="Kurokawa K."/>
            <person name="Hongoh Y."/>
        </authorList>
    </citation>
    <scope>NUCLEOTIDE SEQUENCE [LARGE SCALE GENOMIC DNA]</scope>
    <source>
        <strain evidence="3 4">S47</strain>
    </source>
</reference>
<comment type="caution">
    <text evidence="3">The sequence shown here is derived from an EMBL/GenBank/DDBJ whole genome shotgun (WGS) entry which is preliminary data.</text>
</comment>
<evidence type="ECO:0000313" key="4">
    <source>
        <dbReference type="Proteomes" id="UP000569018"/>
    </source>
</evidence>
<dbReference type="Proteomes" id="UP000569018">
    <property type="component" value="Unassembled WGS sequence"/>
</dbReference>
<dbReference type="InterPro" id="IPR007712">
    <property type="entry name" value="RelE/ParE_toxin"/>
</dbReference>
<evidence type="ECO:0008006" key="5">
    <source>
        <dbReference type="Google" id="ProtNLM"/>
    </source>
</evidence>
<sequence>MARVSWTPQALEDLEAICIFIARDAPQYARLFAARAFQIADRLTDFPFSGRVVPEIGREYVREIIFGNYRIIYRVLGG</sequence>
<dbReference type="InterPro" id="IPR051803">
    <property type="entry name" value="TA_system_RelE-like_toxin"/>
</dbReference>
<dbReference type="InterPro" id="IPR035093">
    <property type="entry name" value="RelE/ParE_toxin_dom_sf"/>
</dbReference>
<dbReference type="Gene3D" id="3.30.2310.20">
    <property type="entry name" value="RelE-like"/>
    <property type="match status" value="1"/>
</dbReference>
<name>A0A6V8Q7B2_9ACTN</name>
<proteinExistence type="inferred from homology"/>
<evidence type="ECO:0000313" key="3">
    <source>
        <dbReference type="EMBL" id="GFP40443.1"/>
    </source>
</evidence>
<organism evidence="3 4">
    <name type="scientific">Candidatus Hakubella thermalkaliphila</name>
    <dbReference type="NCBI Taxonomy" id="2754717"/>
    <lineage>
        <taxon>Bacteria</taxon>
        <taxon>Bacillati</taxon>
        <taxon>Actinomycetota</taxon>
        <taxon>Actinomycetota incertae sedis</taxon>
        <taxon>Candidatus Hakubellales</taxon>
        <taxon>Candidatus Hakubellaceae</taxon>
        <taxon>Candidatus Hakubella</taxon>
    </lineage>
</organism>
<dbReference type="SUPFAM" id="SSF143011">
    <property type="entry name" value="RelE-like"/>
    <property type="match status" value="1"/>
</dbReference>
<protein>
    <recommendedName>
        <fullName evidence="5">Toxin ParE1/3/4</fullName>
    </recommendedName>
</protein>
<dbReference type="AlphaFoldDB" id="A0A6V8Q7B2"/>
<keyword evidence="2" id="KW-1277">Toxin-antitoxin system</keyword>
<evidence type="ECO:0000256" key="1">
    <source>
        <dbReference type="ARBA" id="ARBA00006226"/>
    </source>
</evidence>
<dbReference type="EMBL" id="BLSD01000254">
    <property type="protein sequence ID" value="GFP40443.1"/>
    <property type="molecule type" value="Genomic_DNA"/>
</dbReference>
<dbReference type="PANTHER" id="PTHR33755">
    <property type="entry name" value="TOXIN PARE1-RELATED"/>
    <property type="match status" value="1"/>
</dbReference>
<dbReference type="RefSeq" id="WP_176236308.1">
    <property type="nucleotide sequence ID" value="NZ_BLSD01000254.1"/>
</dbReference>
<dbReference type="Pfam" id="PF05016">
    <property type="entry name" value="ParE_toxin"/>
    <property type="match status" value="1"/>
</dbReference>
<evidence type="ECO:0000256" key="2">
    <source>
        <dbReference type="ARBA" id="ARBA00022649"/>
    </source>
</evidence>
<accession>A0A6V8Q7B2</accession>
<gene>
    <name evidence="3" type="ORF">HKBW3S47_02139</name>
</gene>